<feature type="region of interest" description="Disordered" evidence="1">
    <location>
        <begin position="1"/>
        <end position="25"/>
    </location>
</feature>
<evidence type="ECO:0000313" key="2">
    <source>
        <dbReference type="EMBL" id="RXK34914.1"/>
    </source>
</evidence>
<comment type="caution">
    <text evidence="2">The sequence shown here is derived from an EMBL/GenBank/DDBJ whole genome shotgun (WGS) entry which is preliminary data.</text>
</comment>
<dbReference type="InParanoid" id="A0A4Q1BB95"/>
<sequence length="397" mass="43775">MSTPPPASEVYIDIDSDNGSHDSSEEARARLITNIDRLKALLYGDEDSQTLGVQNIGNFLTSEQLSSLTADKIASDKNLSECFLNTFGTTCSMITMFELYGNCEQTEVAARPTRASTQVQTLISRQGVTATNVTPKMREEAYARVLQTRLGTRSVKETLLFLKAQRTDFRTLALAINWSKELLTECLQGELHPLSVVKSLAEKKMLRNMAPGVTDTEVRSSLIDTYTKQIAALNALDHELSNLRRRDVVKTYKGTGSQDGLPTLYSPLSLGKVKDMYFDVVMTATPITTHQDTEAMSTGNCSCITIAAIQSVESGGIVSQENDEPSPNCTPPAEPNHDNKEVPLPSWTSCVNLIKLPPPESSKNLDNQVTLNLTDPPQWILLWLLRSLNQQTRIAYA</sequence>
<evidence type="ECO:0000313" key="3">
    <source>
        <dbReference type="Proteomes" id="UP000289152"/>
    </source>
</evidence>
<organism evidence="2 3">
    <name type="scientific">Tremella mesenterica</name>
    <name type="common">Jelly fungus</name>
    <dbReference type="NCBI Taxonomy" id="5217"/>
    <lineage>
        <taxon>Eukaryota</taxon>
        <taxon>Fungi</taxon>
        <taxon>Dikarya</taxon>
        <taxon>Basidiomycota</taxon>
        <taxon>Agaricomycotina</taxon>
        <taxon>Tremellomycetes</taxon>
        <taxon>Tremellales</taxon>
        <taxon>Tremellaceae</taxon>
        <taxon>Tremella</taxon>
    </lineage>
</organism>
<feature type="region of interest" description="Disordered" evidence="1">
    <location>
        <begin position="317"/>
        <end position="342"/>
    </location>
</feature>
<evidence type="ECO:0000256" key="1">
    <source>
        <dbReference type="SAM" id="MobiDB-lite"/>
    </source>
</evidence>
<gene>
    <name evidence="2" type="ORF">M231_07819</name>
</gene>
<dbReference type="EMBL" id="SDIL01000173">
    <property type="protein sequence ID" value="RXK34914.1"/>
    <property type="molecule type" value="Genomic_DNA"/>
</dbReference>
<protein>
    <submittedName>
        <fullName evidence="2">Uncharacterized protein</fullName>
    </submittedName>
</protein>
<dbReference type="Proteomes" id="UP000289152">
    <property type="component" value="Unassembled WGS sequence"/>
</dbReference>
<dbReference type="AlphaFoldDB" id="A0A4Q1BB95"/>
<accession>A0A4Q1BB95</accession>
<name>A0A4Q1BB95_TREME</name>
<proteinExistence type="predicted"/>
<reference evidence="2 3" key="1">
    <citation type="submission" date="2016-06" db="EMBL/GenBank/DDBJ databases">
        <title>Evolution of pathogenesis and genome organization in the Tremellales.</title>
        <authorList>
            <person name="Cuomo C."/>
            <person name="Litvintseva A."/>
            <person name="Heitman J."/>
            <person name="Chen Y."/>
            <person name="Sun S."/>
            <person name="Springer D."/>
            <person name="Dromer F."/>
            <person name="Young S."/>
            <person name="Zeng Q."/>
            <person name="Chapman S."/>
            <person name="Gujja S."/>
            <person name="Saif S."/>
            <person name="Birren B."/>
        </authorList>
    </citation>
    <scope>NUCLEOTIDE SEQUENCE [LARGE SCALE GENOMIC DNA]</scope>
    <source>
        <strain evidence="2 3">ATCC 28783</strain>
    </source>
</reference>
<keyword evidence="3" id="KW-1185">Reference proteome</keyword>